<organism evidence="5 6">
    <name type="scientific">Littorina saxatilis</name>
    <dbReference type="NCBI Taxonomy" id="31220"/>
    <lineage>
        <taxon>Eukaryota</taxon>
        <taxon>Metazoa</taxon>
        <taxon>Spiralia</taxon>
        <taxon>Lophotrochozoa</taxon>
        <taxon>Mollusca</taxon>
        <taxon>Gastropoda</taxon>
        <taxon>Caenogastropoda</taxon>
        <taxon>Littorinimorpha</taxon>
        <taxon>Littorinoidea</taxon>
        <taxon>Littorinidae</taxon>
        <taxon>Littorina</taxon>
    </lineage>
</organism>
<keyword evidence="4" id="KW-0460">Magnesium</keyword>
<evidence type="ECO:0000256" key="3">
    <source>
        <dbReference type="PIRSR" id="PIRSR606689-1"/>
    </source>
</evidence>
<feature type="binding site" evidence="3">
    <location>
        <begin position="25"/>
        <end position="32"/>
    </location>
    <ligand>
        <name>GTP</name>
        <dbReference type="ChEBI" id="CHEBI:37565"/>
    </ligand>
</feature>
<name>A0AAN9BBY6_9CAEN</name>
<proteinExistence type="predicted"/>
<dbReference type="InterPro" id="IPR024156">
    <property type="entry name" value="Small_GTPase_ARF"/>
</dbReference>
<dbReference type="SUPFAM" id="SSF52540">
    <property type="entry name" value="P-loop containing nucleoside triphosphate hydrolases"/>
    <property type="match status" value="1"/>
</dbReference>
<dbReference type="AlphaFoldDB" id="A0AAN9BBY6"/>
<evidence type="ECO:0000313" key="5">
    <source>
        <dbReference type="EMBL" id="KAK7103110.1"/>
    </source>
</evidence>
<evidence type="ECO:0000256" key="1">
    <source>
        <dbReference type="ARBA" id="ARBA00022741"/>
    </source>
</evidence>
<keyword evidence="6" id="KW-1185">Reference proteome</keyword>
<dbReference type="EMBL" id="JBAMIC010000008">
    <property type="protein sequence ID" value="KAK7103110.1"/>
    <property type="molecule type" value="Genomic_DNA"/>
</dbReference>
<dbReference type="GO" id="GO:0005525">
    <property type="term" value="F:GTP binding"/>
    <property type="evidence" value="ECO:0007669"/>
    <property type="project" value="UniProtKB-KW"/>
</dbReference>
<dbReference type="SMART" id="SM00177">
    <property type="entry name" value="ARF"/>
    <property type="match status" value="1"/>
</dbReference>
<gene>
    <name evidence="5" type="ORF">V1264_018072</name>
</gene>
<dbReference type="PANTHER" id="PTHR11711">
    <property type="entry name" value="ADP RIBOSYLATION FACTOR-RELATED"/>
    <property type="match status" value="1"/>
</dbReference>
<feature type="binding site" evidence="3">
    <location>
        <position position="77"/>
    </location>
    <ligand>
        <name>GTP</name>
        <dbReference type="ChEBI" id="CHEBI:37565"/>
    </ligand>
</feature>
<dbReference type="Proteomes" id="UP001374579">
    <property type="component" value="Unassembled WGS sequence"/>
</dbReference>
<protein>
    <submittedName>
        <fullName evidence="5">Uncharacterized protein</fullName>
    </submittedName>
</protein>
<dbReference type="Gene3D" id="3.40.50.300">
    <property type="entry name" value="P-loop containing nucleotide triphosphate hydrolases"/>
    <property type="match status" value="1"/>
</dbReference>
<feature type="binding site" evidence="4">
    <location>
        <position position="51"/>
    </location>
    <ligand>
        <name>Mg(2+)</name>
        <dbReference type="ChEBI" id="CHEBI:18420"/>
    </ligand>
</feature>
<dbReference type="InterPro" id="IPR006689">
    <property type="entry name" value="Small_GTPase_ARF/SAR"/>
</dbReference>
<keyword evidence="1 3" id="KW-0547">Nucleotide-binding</keyword>
<comment type="caution">
    <text evidence="5">The sequence shown here is derived from an EMBL/GenBank/DDBJ whole genome shotgun (WGS) entry which is preliminary data.</text>
</comment>
<feature type="binding site" evidence="4">
    <location>
        <position position="32"/>
    </location>
    <ligand>
        <name>Mg(2+)</name>
        <dbReference type="ChEBI" id="CHEBI:18420"/>
    </ligand>
</feature>
<dbReference type="Pfam" id="PF00025">
    <property type="entry name" value="Arf"/>
    <property type="match status" value="1"/>
</dbReference>
<keyword evidence="4" id="KW-0479">Metal-binding</keyword>
<dbReference type="GO" id="GO:0046872">
    <property type="term" value="F:metal ion binding"/>
    <property type="evidence" value="ECO:0007669"/>
    <property type="project" value="UniProtKB-KW"/>
</dbReference>
<keyword evidence="2 3" id="KW-0342">GTP-binding</keyword>
<dbReference type="InterPro" id="IPR027417">
    <property type="entry name" value="P-loop_NTPase"/>
</dbReference>
<dbReference type="GO" id="GO:0003924">
    <property type="term" value="F:GTPase activity"/>
    <property type="evidence" value="ECO:0007669"/>
    <property type="project" value="InterPro"/>
</dbReference>
<evidence type="ECO:0000256" key="4">
    <source>
        <dbReference type="PIRSR" id="PIRSR606689-2"/>
    </source>
</evidence>
<evidence type="ECO:0000256" key="2">
    <source>
        <dbReference type="ARBA" id="ARBA00023134"/>
    </source>
</evidence>
<evidence type="ECO:0000313" key="6">
    <source>
        <dbReference type="Proteomes" id="UP001374579"/>
    </source>
</evidence>
<accession>A0AAN9BBY6</accession>
<reference evidence="5 6" key="1">
    <citation type="submission" date="2024-02" db="EMBL/GenBank/DDBJ databases">
        <title>Chromosome-scale genome assembly of the rough periwinkle Littorina saxatilis.</title>
        <authorList>
            <person name="De Jode A."/>
            <person name="Faria R."/>
            <person name="Formenti G."/>
            <person name="Sims Y."/>
            <person name="Smith T.P."/>
            <person name="Tracey A."/>
            <person name="Wood J.M.D."/>
            <person name="Zagrodzka Z.B."/>
            <person name="Johannesson K."/>
            <person name="Butlin R.K."/>
            <person name="Leder E.H."/>
        </authorList>
    </citation>
    <scope>NUCLEOTIDE SEQUENCE [LARGE SCALE GENOMIC DNA]</scope>
    <source>
        <strain evidence="5">Snail1</strain>
        <tissue evidence="5">Muscle</tissue>
    </source>
</reference>
<sequence length="188" mass="20401">MGAYVCGVSSGLDVSENCVKILVLGFSSVGKTYVVYSWSLGVSNMVKTLPTDAAMFNVEKIYGPTSALPMYMWDISGKMIHRRRSYYLGTQGLVYVVDAVNGNAMDALADLQSLVTDRDLSGLPLMVLVNKATDGETLSAEGLKPQLQQHVSLPPKWAVCDVHMFSQRDLTDALLQLEEMICDTGPAA</sequence>